<evidence type="ECO:0000313" key="3">
    <source>
        <dbReference type="Proteomes" id="UP000187209"/>
    </source>
</evidence>
<feature type="transmembrane region" description="Helical" evidence="1">
    <location>
        <begin position="175"/>
        <end position="194"/>
    </location>
</feature>
<protein>
    <submittedName>
        <fullName evidence="2">Uncharacterized protein</fullName>
    </submittedName>
</protein>
<keyword evidence="1" id="KW-1133">Transmembrane helix</keyword>
<sequence length="223" mass="25204">MGHARCLAMIKLILDLFFLVCVFSSYFINTFSYMSNYHIGIYQIVKRNKYLKTSLYKEVAVTFRNFDSIMCGNDMLPEAKDVCAHRENFEDAGILYFTFSTLAHFLVFYSIFGMLGIFCKGSSLGVAKADVVHYLYPILHASALAMYLGVCRIFVLSPPNGYSTLVYGPEIEEGLIVMIVAQVISIISAGVFAISKKALRREVRIRPKAKKPKEILRKRTSSD</sequence>
<keyword evidence="3" id="KW-1185">Reference proteome</keyword>
<feature type="transmembrane region" description="Helical" evidence="1">
    <location>
        <begin position="12"/>
        <end position="28"/>
    </location>
</feature>
<comment type="caution">
    <text evidence="2">The sequence shown here is derived from an EMBL/GenBank/DDBJ whole genome shotgun (WGS) entry which is preliminary data.</text>
</comment>
<feature type="transmembrane region" description="Helical" evidence="1">
    <location>
        <begin position="131"/>
        <end position="155"/>
    </location>
</feature>
<organism evidence="2 3">
    <name type="scientific">Stentor coeruleus</name>
    <dbReference type="NCBI Taxonomy" id="5963"/>
    <lineage>
        <taxon>Eukaryota</taxon>
        <taxon>Sar</taxon>
        <taxon>Alveolata</taxon>
        <taxon>Ciliophora</taxon>
        <taxon>Postciliodesmatophora</taxon>
        <taxon>Heterotrichea</taxon>
        <taxon>Heterotrichida</taxon>
        <taxon>Stentoridae</taxon>
        <taxon>Stentor</taxon>
    </lineage>
</organism>
<keyword evidence="1" id="KW-0472">Membrane</keyword>
<dbReference type="OrthoDB" id="325649at2759"/>
<accession>A0A1R2CLV3</accession>
<keyword evidence="1" id="KW-0812">Transmembrane</keyword>
<evidence type="ECO:0000256" key="1">
    <source>
        <dbReference type="SAM" id="Phobius"/>
    </source>
</evidence>
<feature type="transmembrane region" description="Helical" evidence="1">
    <location>
        <begin position="94"/>
        <end position="119"/>
    </location>
</feature>
<dbReference type="EMBL" id="MPUH01000113">
    <property type="protein sequence ID" value="OMJ89994.1"/>
    <property type="molecule type" value="Genomic_DNA"/>
</dbReference>
<dbReference type="Proteomes" id="UP000187209">
    <property type="component" value="Unassembled WGS sequence"/>
</dbReference>
<reference evidence="2 3" key="1">
    <citation type="submission" date="2016-11" db="EMBL/GenBank/DDBJ databases">
        <title>The macronuclear genome of Stentor coeruleus: a giant cell with tiny introns.</title>
        <authorList>
            <person name="Slabodnick M."/>
            <person name="Ruby J.G."/>
            <person name="Reiff S.B."/>
            <person name="Swart E.C."/>
            <person name="Gosai S."/>
            <person name="Prabakaran S."/>
            <person name="Witkowska E."/>
            <person name="Larue G.E."/>
            <person name="Fisher S."/>
            <person name="Freeman R.M."/>
            <person name="Gunawardena J."/>
            <person name="Chu W."/>
            <person name="Stover N.A."/>
            <person name="Gregory B.D."/>
            <person name="Nowacki M."/>
            <person name="Derisi J."/>
            <person name="Roy S.W."/>
            <person name="Marshall W.F."/>
            <person name="Sood P."/>
        </authorList>
    </citation>
    <scope>NUCLEOTIDE SEQUENCE [LARGE SCALE GENOMIC DNA]</scope>
    <source>
        <strain evidence="2">WM001</strain>
    </source>
</reference>
<name>A0A1R2CLV3_9CILI</name>
<gene>
    <name evidence="2" type="ORF">SteCoe_7785</name>
</gene>
<evidence type="ECO:0000313" key="2">
    <source>
        <dbReference type="EMBL" id="OMJ89994.1"/>
    </source>
</evidence>
<proteinExistence type="predicted"/>
<dbReference type="AlphaFoldDB" id="A0A1R2CLV3"/>